<dbReference type="Proteomes" id="UP000219452">
    <property type="component" value="Unassembled WGS sequence"/>
</dbReference>
<protein>
    <submittedName>
        <fullName evidence="3">Anthranilate synthase, component II</fullName>
    </submittedName>
</protein>
<reference evidence="4" key="1">
    <citation type="submission" date="2017-09" db="EMBL/GenBank/DDBJ databases">
        <authorList>
            <person name="Varghese N."/>
            <person name="Submissions S."/>
        </authorList>
    </citation>
    <scope>NUCLEOTIDE SEQUENCE [LARGE SCALE GENOMIC DNA]</scope>
    <source>
        <strain evidence="4">DSM 29961</strain>
    </source>
</reference>
<dbReference type="PROSITE" id="PS51273">
    <property type="entry name" value="GATASE_TYPE_1"/>
    <property type="match status" value="1"/>
</dbReference>
<feature type="domain" description="Glutamine amidotransferase" evidence="2">
    <location>
        <begin position="4"/>
        <end position="184"/>
    </location>
</feature>
<dbReference type="FunFam" id="3.40.50.880:FF:000003">
    <property type="entry name" value="Anthranilate synthase component II"/>
    <property type="match status" value="1"/>
</dbReference>
<dbReference type="PRINTS" id="PR00097">
    <property type="entry name" value="ANTSNTHASEII"/>
</dbReference>
<evidence type="ECO:0000259" key="2">
    <source>
        <dbReference type="Pfam" id="PF00117"/>
    </source>
</evidence>
<sequence length="205" mass="23003">MEVLVVDNFDSFTYMLVDYLRQAGADCRVIRNDESMSCLTRDSVDAVVLSPGPGVPKAANRLMDIIDYYHRRVPMLGVCLGHQALGEFFGATLSRAGKPMHGKVSTVRVIEKDCLWQGVPATFDVTRYHSLVLTDLPVELVSTAVTEENELMAMRHRTLPLWGVQFHPEAALTQYGLTLIQNWIDALRLIHKRNDLTTPLTAQYA</sequence>
<dbReference type="NCBIfam" id="TIGR00566">
    <property type="entry name" value="trpG_papA"/>
    <property type="match status" value="1"/>
</dbReference>
<name>A0A286F6E3_9BACT</name>
<dbReference type="GO" id="GO:0004049">
    <property type="term" value="F:anthranilate synthase activity"/>
    <property type="evidence" value="ECO:0007669"/>
    <property type="project" value="TreeGrafter"/>
</dbReference>
<keyword evidence="4" id="KW-1185">Reference proteome</keyword>
<dbReference type="OrthoDB" id="9786812at2"/>
<dbReference type="InterPro" id="IPR029062">
    <property type="entry name" value="Class_I_gatase-like"/>
</dbReference>
<dbReference type="PANTHER" id="PTHR43418:SF4">
    <property type="entry name" value="MULTIFUNCTIONAL TRYPTOPHAN BIOSYNTHESIS PROTEIN"/>
    <property type="match status" value="1"/>
</dbReference>
<evidence type="ECO:0000256" key="1">
    <source>
        <dbReference type="ARBA" id="ARBA00022962"/>
    </source>
</evidence>
<dbReference type="InterPro" id="IPR017926">
    <property type="entry name" value="GATASE"/>
</dbReference>
<dbReference type="InterPro" id="IPR050472">
    <property type="entry name" value="Anth_synth/Amidotransfase"/>
</dbReference>
<dbReference type="AlphaFoldDB" id="A0A286F6E3"/>
<dbReference type="InterPro" id="IPR006221">
    <property type="entry name" value="TrpG/PapA_dom"/>
</dbReference>
<dbReference type="Gene3D" id="3.40.50.880">
    <property type="match status" value="1"/>
</dbReference>
<evidence type="ECO:0000313" key="4">
    <source>
        <dbReference type="Proteomes" id="UP000219452"/>
    </source>
</evidence>
<organism evidence="3 4">
    <name type="scientific">Spirosoma fluviale</name>
    <dbReference type="NCBI Taxonomy" id="1597977"/>
    <lineage>
        <taxon>Bacteria</taxon>
        <taxon>Pseudomonadati</taxon>
        <taxon>Bacteroidota</taxon>
        <taxon>Cytophagia</taxon>
        <taxon>Cytophagales</taxon>
        <taxon>Cytophagaceae</taxon>
        <taxon>Spirosoma</taxon>
    </lineage>
</organism>
<dbReference type="PANTHER" id="PTHR43418">
    <property type="entry name" value="MULTIFUNCTIONAL TRYPTOPHAN BIOSYNTHESIS PROTEIN-RELATED"/>
    <property type="match status" value="1"/>
</dbReference>
<dbReference type="RefSeq" id="WP_097124337.1">
    <property type="nucleotide sequence ID" value="NZ_OCNH01000001.1"/>
</dbReference>
<keyword evidence="1" id="KW-0315">Glutamine amidotransferase</keyword>
<dbReference type="PRINTS" id="PR00096">
    <property type="entry name" value="GATASE"/>
</dbReference>
<dbReference type="EMBL" id="OCNH01000001">
    <property type="protein sequence ID" value="SOD78770.1"/>
    <property type="molecule type" value="Genomic_DNA"/>
</dbReference>
<accession>A0A286F6E3</accession>
<dbReference type="CDD" id="cd01743">
    <property type="entry name" value="GATase1_Anthranilate_Synthase"/>
    <property type="match status" value="1"/>
</dbReference>
<dbReference type="GO" id="GO:0005829">
    <property type="term" value="C:cytosol"/>
    <property type="evidence" value="ECO:0007669"/>
    <property type="project" value="TreeGrafter"/>
</dbReference>
<evidence type="ECO:0000313" key="3">
    <source>
        <dbReference type="EMBL" id="SOD78770.1"/>
    </source>
</evidence>
<gene>
    <name evidence="3" type="ORF">SAMN06269250_0632</name>
</gene>
<dbReference type="GO" id="GO:0000162">
    <property type="term" value="P:L-tryptophan biosynthetic process"/>
    <property type="evidence" value="ECO:0007669"/>
    <property type="project" value="TreeGrafter"/>
</dbReference>
<dbReference type="PRINTS" id="PR00099">
    <property type="entry name" value="CPSGATASE"/>
</dbReference>
<dbReference type="SUPFAM" id="SSF52317">
    <property type="entry name" value="Class I glutamine amidotransferase-like"/>
    <property type="match status" value="1"/>
</dbReference>
<proteinExistence type="predicted"/>
<dbReference type="Pfam" id="PF00117">
    <property type="entry name" value="GATase"/>
    <property type="match status" value="1"/>
</dbReference>